<dbReference type="InterPro" id="IPR036291">
    <property type="entry name" value="NAD(P)-bd_dom_sf"/>
</dbReference>
<sequence>MKTALVTGGAGFIGSHLCEQLLNRGMRVICVDNFFVGSEENISHLKINQNFKLIEHNIIEPLAITESIDWIFNLACPASPVHYQYDPVFTMETNVIGTKNMLELALKKNARILQASTSEVYGDPSVHPQPESYWGNVNCTGPRACYDEGKRAAETVCFDYHRERVADIRVIRIFNTYGPRMAVGDGRVVSNFVVQALQGNPLTVYGDGSNTRSFQYVDDLIRGILAMMEQDKIIGPVNLGNPNEFTVKQLAETVRDMVGVSDEIVFKPLPTDDPKQRQPDIALAREQLAWEPQVQLREGLEKTIGYFKEKLSREQRVAVFAPSFHPREGLQEKFVRTIIQELSDVKFDVYTMGHANTAGTEKDGNLTIYRIGSGSAWDRFRFPWRAAVAAARQEAACNYICAWGVMGSYGGFAARLFKQKIKACPIFLMIDSNEEQRSGFVRRVIRSLAKRAASYAEVFRADGTLSLDELFNKTTRDEEFKYLGYRFRQLLYRMSLEKEFGRPFLTMKRIFDK</sequence>
<dbReference type="InterPro" id="IPR016040">
    <property type="entry name" value="NAD(P)-bd_dom"/>
</dbReference>
<comment type="subcellular location">
    <subcellularLocation>
        <location evidence="2">Golgi apparatus</location>
        <location evidence="2">Golgi stack membrane</location>
        <topology evidence="2">Single-pass type II membrane protein</topology>
    </subcellularLocation>
</comment>
<dbReference type="AlphaFoldDB" id="A0A1F6LRV5"/>
<dbReference type="GO" id="GO:0070403">
    <property type="term" value="F:NAD+ binding"/>
    <property type="evidence" value="ECO:0007669"/>
    <property type="project" value="InterPro"/>
</dbReference>
<keyword evidence="9" id="KW-1133">Transmembrane helix</keyword>
<dbReference type="PANTHER" id="PTHR43078:SF6">
    <property type="entry name" value="UDP-GLUCURONIC ACID DECARBOXYLASE 1"/>
    <property type="match status" value="1"/>
</dbReference>
<comment type="pathway">
    <text evidence="3">Nucleotide-sugar biosynthesis; UDP-alpha-D-xylose biosynthesis; UDP-alpha-D-xylose from UDP-alpha-D-glucuronate: step 1/1.</text>
</comment>
<dbReference type="InterPro" id="IPR044516">
    <property type="entry name" value="UXS-like"/>
</dbReference>
<dbReference type="EC" id="4.1.1.35" evidence="5"/>
<evidence type="ECO:0000256" key="7">
    <source>
        <dbReference type="ARBA" id="ARBA00022793"/>
    </source>
</evidence>
<keyword evidence="10" id="KW-0520">NAD</keyword>
<dbReference type="GO" id="GO:0005737">
    <property type="term" value="C:cytoplasm"/>
    <property type="evidence" value="ECO:0007669"/>
    <property type="project" value="TreeGrafter"/>
</dbReference>
<dbReference type="SUPFAM" id="SSF53756">
    <property type="entry name" value="UDP-Glycosyltransferase/glycogen phosphorylase"/>
    <property type="match status" value="1"/>
</dbReference>
<dbReference type="UniPathway" id="UPA00796">
    <property type="reaction ID" value="UER00771"/>
</dbReference>
<dbReference type="Pfam" id="PF16363">
    <property type="entry name" value="GDP_Man_Dehyd"/>
    <property type="match status" value="1"/>
</dbReference>
<evidence type="ECO:0000256" key="1">
    <source>
        <dbReference type="ARBA" id="ARBA00001911"/>
    </source>
</evidence>
<evidence type="ECO:0000256" key="2">
    <source>
        <dbReference type="ARBA" id="ARBA00004447"/>
    </source>
</evidence>
<comment type="cofactor">
    <cofactor evidence="1">
        <name>NAD(+)</name>
        <dbReference type="ChEBI" id="CHEBI:57540"/>
    </cofactor>
</comment>
<dbReference type="EMBL" id="MFPV01000020">
    <property type="protein sequence ID" value="OGH62122.1"/>
    <property type="molecule type" value="Genomic_DNA"/>
</dbReference>
<evidence type="ECO:0000256" key="4">
    <source>
        <dbReference type="ARBA" id="ARBA00007505"/>
    </source>
</evidence>
<dbReference type="GO" id="GO:0048040">
    <property type="term" value="F:UDP-glucuronate decarboxylase activity"/>
    <property type="evidence" value="ECO:0007669"/>
    <property type="project" value="UniProtKB-EC"/>
</dbReference>
<comment type="similarity">
    <text evidence="4">Belongs to the NAD(P)-dependent epimerase/dehydratase family. UDP-glucuronic acid decarboxylase subfamily.</text>
</comment>
<proteinExistence type="inferred from homology"/>
<dbReference type="FunFam" id="3.40.50.720:FF:000065">
    <property type="entry name" value="UDP-glucuronic acid decarboxylase 1"/>
    <property type="match status" value="1"/>
</dbReference>
<evidence type="ECO:0000256" key="6">
    <source>
        <dbReference type="ARBA" id="ARBA00022692"/>
    </source>
</evidence>
<dbReference type="Gene3D" id="3.40.50.720">
    <property type="entry name" value="NAD(P)-binding Rossmann-like Domain"/>
    <property type="match status" value="1"/>
</dbReference>
<evidence type="ECO:0000313" key="16">
    <source>
        <dbReference type="EMBL" id="OGH62122.1"/>
    </source>
</evidence>
<dbReference type="PANTHER" id="PTHR43078">
    <property type="entry name" value="UDP-GLUCURONIC ACID DECARBOXYLASE-RELATED"/>
    <property type="match status" value="1"/>
</dbReference>
<keyword evidence="13" id="KW-0325">Glycoprotein</keyword>
<evidence type="ECO:0000256" key="10">
    <source>
        <dbReference type="ARBA" id="ARBA00023027"/>
    </source>
</evidence>
<keyword evidence="8" id="KW-0735">Signal-anchor</keyword>
<keyword evidence="7" id="KW-0210">Decarboxylase</keyword>
<protein>
    <recommendedName>
        <fullName evidence="5">UDP-glucuronate decarboxylase</fullName>
        <ecNumber evidence="5">4.1.1.35</ecNumber>
    </recommendedName>
</protein>
<dbReference type="Proteomes" id="UP000176329">
    <property type="component" value="Unassembled WGS sequence"/>
</dbReference>
<dbReference type="Gene3D" id="3.40.50.2000">
    <property type="entry name" value="Glycogen Phosphorylase B"/>
    <property type="match status" value="1"/>
</dbReference>
<evidence type="ECO:0000256" key="3">
    <source>
        <dbReference type="ARBA" id="ARBA00005100"/>
    </source>
</evidence>
<gene>
    <name evidence="16" type="ORF">A2848_01440</name>
</gene>
<comment type="caution">
    <text evidence="16">The sequence shown here is derived from an EMBL/GenBank/DDBJ whole genome shotgun (WGS) entry which is preliminary data.</text>
</comment>
<keyword evidence="12" id="KW-0472">Membrane</keyword>
<keyword evidence="11" id="KW-0333">Golgi apparatus</keyword>
<dbReference type="GO" id="GO:0042732">
    <property type="term" value="P:D-xylose metabolic process"/>
    <property type="evidence" value="ECO:0007669"/>
    <property type="project" value="InterPro"/>
</dbReference>
<evidence type="ECO:0000259" key="15">
    <source>
        <dbReference type="Pfam" id="PF16363"/>
    </source>
</evidence>
<evidence type="ECO:0000313" key="17">
    <source>
        <dbReference type="Proteomes" id="UP000176329"/>
    </source>
</evidence>
<evidence type="ECO:0000256" key="5">
    <source>
        <dbReference type="ARBA" id="ARBA00012290"/>
    </source>
</evidence>
<dbReference type="CDD" id="cd05230">
    <property type="entry name" value="UGD_SDR_e"/>
    <property type="match status" value="1"/>
</dbReference>
<name>A0A1F6LRV5_9BACT</name>
<organism evidence="16 17">
    <name type="scientific">Candidatus Magasanikbacteria bacterium RIFCSPHIGHO2_01_FULL_50_8</name>
    <dbReference type="NCBI Taxonomy" id="1798674"/>
    <lineage>
        <taxon>Bacteria</taxon>
        <taxon>Candidatus Magasanikiibacteriota</taxon>
    </lineage>
</organism>
<keyword evidence="6" id="KW-0812">Transmembrane</keyword>
<evidence type="ECO:0000256" key="14">
    <source>
        <dbReference type="ARBA" id="ARBA00023239"/>
    </source>
</evidence>
<evidence type="ECO:0000256" key="9">
    <source>
        <dbReference type="ARBA" id="ARBA00022989"/>
    </source>
</evidence>
<evidence type="ECO:0000256" key="11">
    <source>
        <dbReference type="ARBA" id="ARBA00023034"/>
    </source>
</evidence>
<evidence type="ECO:0000256" key="8">
    <source>
        <dbReference type="ARBA" id="ARBA00022968"/>
    </source>
</evidence>
<evidence type="ECO:0000256" key="13">
    <source>
        <dbReference type="ARBA" id="ARBA00023180"/>
    </source>
</evidence>
<feature type="domain" description="NAD(P)-binding" evidence="15">
    <location>
        <begin position="5"/>
        <end position="303"/>
    </location>
</feature>
<accession>A0A1F6LRV5</accession>
<dbReference type="SUPFAM" id="SSF51735">
    <property type="entry name" value="NAD(P)-binding Rossmann-fold domains"/>
    <property type="match status" value="1"/>
</dbReference>
<keyword evidence="14" id="KW-0456">Lyase</keyword>
<evidence type="ECO:0000256" key="12">
    <source>
        <dbReference type="ARBA" id="ARBA00023136"/>
    </source>
</evidence>
<reference evidence="16 17" key="1">
    <citation type="journal article" date="2016" name="Nat. Commun.">
        <title>Thousands of microbial genomes shed light on interconnected biogeochemical processes in an aquifer system.</title>
        <authorList>
            <person name="Anantharaman K."/>
            <person name="Brown C.T."/>
            <person name="Hug L.A."/>
            <person name="Sharon I."/>
            <person name="Castelle C.J."/>
            <person name="Probst A.J."/>
            <person name="Thomas B.C."/>
            <person name="Singh A."/>
            <person name="Wilkins M.J."/>
            <person name="Karaoz U."/>
            <person name="Brodie E.L."/>
            <person name="Williams K.H."/>
            <person name="Hubbard S.S."/>
            <person name="Banfield J.F."/>
        </authorList>
    </citation>
    <scope>NUCLEOTIDE SEQUENCE [LARGE SCALE GENOMIC DNA]</scope>
</reference>
<dbReference type="GO" id="GO:0033320">
    <property type="term" value="P:UDP-D-xylose biosynthetic process"/>
    <property type="evidence" value="ECO:0007669"/>
    <property type="project" value="UniProtKB-UniPathway"/>
</dbReference>